<dbReference type="GO" id="GO:0005886">
    <property type="term" value="C:plasma membrane"/>
    <property type="evidence" value="ECO:0007669"/>
    <property type="project" value="UniProtKB-SubCell"/>
</dbReference>
<dbReference type="KEGG" id="agh:M3I41_06890"/>
<dbReference type="Proteomes" id="UP000830236">
    <property type="component" value="Chromosome"/>
</dbReference>
<dbReference type="PANTHER" id="PTHR30213">
    <property type="entry name" value="INNER MEMBRANE PROTEIN YHJD"/>
    <property type="match status" value="1"/>
</dbReference>
<evidence type="ECO:0000313" key="7">
    <source>
        <dbReference type="EMBL" id="UQF79309.1"/>
    </source>
</evidence>
<evidence type="ECO:0000256" key="3">
    <source>
        <dbReference type="ARBA" id="ARBA00022692"/>
    </source>
</evidence>
<protein>
    <submittedName>
        <fullName evidence="7">YihY/virulence factor BrkB family protein</fullName>
    </submittedName>
</protein>
<accession>A0A2N6V1Z6</accession>
<evidence type="ECO:0000256" key="5">
    <source>
        <dbReference type="ARBA" id="ARBA00023136"/>
    </source>
</evidence>
<dbReference type="EMBL" id="CP097095">
    <property type="protein sequence ID" value="UQF79309.1"/>
    <property type="molecule type" value="Genomic_DNA"/>
</dbReference>
<feature type="transmembrane region" description="Helical" evidence="6">
    <location>
        <begin position="256"/>
        <end position="279"/>
    </location>
</feature>
<evidence type="ECO:0000256" key="6">
    <source>
        <dbReference type="SAM" id="Phobius"/>
    </source>
</evidence>
<dbReference type="InterPro" id="IPR017039">
    <property type="entry name" value="Virul_fac_BrkB"/>
</dbReference>
<feature type="transmembrane region" description="Helical" evidence="6">
    <location>
        <begin position="224"/>
        <end position="244"/>
    </location>
</feature>
<dbReference type="RefSeq" id="WP_102240668.1">
    <property type="nucleotide sequence ID" value="NZ_PNHV01000005.1"/>
</dbReference>
<dbReference type="AlphaFoldDB" id="A0A2N6V1Z6"/>
<gene>
    <name evidence="7" type="ORF">M3I41_06890</name>
</gene>
<dbReference type="PANTHER" id="PTHR30213:SF1">
    <property type="entry name" value="INNER MEMBRANE PROTEIN YHJD"/>
    <property type="match status" value="1"/>
</dbReference>
<evidence type="ECO:0000313" key="8">
    <source>
        <dbReference type="Proteomes" id="UP000830236"/>
    </source>
</evidence>
<proteinExistence type="predicted"/>
<feature type="transmembrane region" description="Helical" evidence="6">
    <location>
        <begin position="37"/>
        <end position="62"/>
    </location>
</feature>
<organism evidence="7 8">
    <name type="scientific">Actinomyces graevenitzii</name>
    <dbReference type="NCBI Taxonomy" id="55565"/>
    <lineage>
        <taxon>Bacteria</taxon>
        <taxon>Bacillati</taxon>
        <taxon>Actinomycetota</taxon>
        <taxon>Actinomycetes</taxon>
        <taxon>Actinomycetales</taxon>
        <taxon>Actinomycetaceae</taxon>
        <taxon>Actinomyces</taxon>
    </lineage>
</organism>
<keyword evidence="5 6" id="KW-0472">Membrane</keyword>
<name>A0A2N6V1Z6_9ACTO</name>
<keyword evidence="4 6" id="KW-1133">Transmembrane helix</keyword>
<keyword evidence="2" id="KW-1003">Cell membrane</keyword>
<reference evidence="7" key="1">
    <citation type="submission" date="2022-05" db="EMBL/GenBank/DDBJ databases">
        <title>Using nanopore sequencing to obtain complete genomes from saliva samples.</title>
        <authorList>
            <person name="Baker J.L."/>
        </authorList>
    </citation>
    <scope>NUCLEOTIDE SEQUENCE</scope>
    <source>
        <strain evidence="7">JCVI-JB-Ag32</strain>
    </source>
</reference>
<evidence type="ECO:0000256" key="1">
    <source>
        <dbReference type="ARBA" id="ARBA00004651"/>
    </source>
</evidence>
<dbReference type="Pfam" id="PF03631">
    <property type="entry name" value="Virul_fac_BrkB"/>
    <property type="match status" value="1"/>
</dbReference>
<feature type="transmembrane region" description="Helical" evidence="6">
    <location>
        <begin position="196"/>
        <end position="217"/>
    </location>
</feature>
<comment type="subcellular location">
    <subcellularLocation>
        <location evidence="1">Cell membrane</location>
        <topology evidence="1">Multi-pass membrane protein</topology>
    </subcellularLocation>
</comment>
<keyword evidence="3 6" id="KW-0812">Transmembrane</keyword>
<sequence length="306" mass="31815">MLTIRKIVVACKAVYARWQATTFGRAYARFKAERGTILASGIAYTGLVSLFAALTLVVSSLLQLSDMFPAWRAAMVKTLSHALPGVISDGSSSGLVRLDQLELNQGIGIAAFIGTVTLVATALEIPAVLRGGVRAMFSAPVLRANFVALRLRDAAMVLVVVIGVSVSSAALALAVALHSQLDSYLHIPGSTSLLQLFAYGLGFIVDGGVLTAIVILAKVEVRRRVLLIGSFAGAGMMTVLRLVGSQGLASGTVNPLLGSFSTVVVLLIWMHAAAMVLLYTSAWMAIATKEKSTAETAPGGAALTGS</sequence>
<evidence type="ECO:0000256" key="2">
    <source>
        <dbReference type="ARBA" id="ARBA00022475"/>
    </source>
</evidence>
<feature type="transmembrane region" description="Helical" evidence="6">
    <location>
        <begin position="154"/>
        <end position="176"/>
    </location>
</feature>
<evidence type="ECO:0000256" key="4">
    <source>
        <dbReference type="ARBA" id="ARBA00022989"/>
    </source>
</evidence>
<feature type="transmembrane region" description="Helical" evidence="6">
    <location>
        <begin position="107"/>
        <end position="133"/>
    </location>
</feature>